<accession>A0A6V7NWG3</accession>
<dbReference type="NCBIfam" id="TIGR00756">
    <property type="entry name" value="PPR"/>
    <property type="match status" value="1"/>
</dbReference>
<evidence type="ECO:0000256" key="1">
    <source>
        <dbReference type="ARBA" id="ARBA00022737"/>
    </source>
</evidence>
<organism evidence="5">
    <name type="scientific">Ananas comosus var. bracteatus</name>
    <name type="common">red pineapple</name>
    <dbReference type="NCBI Taxonomy" id="296719"/>
    <lineage>
        <taxon>Eukaryota</taxon>
        <taxon>Viridiplantae</taxon>
        <taxon>Streptophyta</taxon>
        <taxon>Embryophyta</taxon>
        <taxon>Tracheophyta</taxon>
        <taxon>Spermatophyta</taxon>
        <taxon>Magnoliopsida</taxon>
        <taxon>Liliopsida</taxon>
        <taxon>Poales</taxon>
        <taxon>Bromeliaceae</taxon>
        <taxon>Bromelioideae</taxon>
        <taxon>Ananas</taxon>
    </lineage>
</organism>
<feature type="compositionally biased region" description="Pro residues" evidence="4">
    <location>
        <begin position="98"/>
        <end position="115"/>
    </location>
</feature>
<keyword evidence="1" id="KW-0677">Repeat</keyword>
<dbReference type="GO" id="GO:0003723">
    <property type="term" value="F:RNA binding"/>
    <property type="evidence" value="ECO:0007669"/>
    <property type="project" value="InterPro"/>
</dbReference>
<feature type="repeat" description="PPR" evidence="3">
    <location>
        <begin position="55"/>
        <end position="89"/>
    </location>
</feature>
<evidence type="ECO:0000256" key="4">
    <source>
        <dbReference type="SAM" id="MobiDB-lite"/>
    </source>
</evidence>
<proteinExistence type="predicted"/>
<dbReference type="InterPro" id="IPR011990">
    <property type="entry name" value="TPR-like_helical_dom_sf"/>
</dbReference>
<dbReference type="PROSITE" id="PS51375">
    <property type="entry name" value="PPR"/>
    <property type="match status" value="1"/>
</dbReference>
<dbReference type="InterPro" id="IPR002885">
    <property type="entry name" value="PPR_rpt"/>
</dbReference>
<dbReference type="PANTHER" id="PTHR47926">
    <property type="entry name" value="PENTATRICOPEPTIDE REPEAT-CONTAINING PROTEIN"/>
    <property type="match status" value="1"/>
</dbReference>
<reference evidence="5" key="1">
    <citation type="submission" date="2020-07" db="EMBL/GenBank/DDBJ databases">
        <authorList>
            <person name="Lin J."/>
        </authorList>
    </citation>
    <scope>NUCLEOTIDE SEQUENCE</scope>
</reference>
<dbReference type="EMBL" id="LR862142">
    <property type="protein sequence ID" value="CAD1822942.1"/>
    <property type="molecule type" value="Genomic_DNA"/>
</dbReference>
<feature type="region of interest" description="Disordered" evidence="4">
    <location>
        <begin position="93"/>
        <end position="116"/>
    </location>
</feature>
<evidence type="ECO:0000256" key="3">
    <source>
        <dbReference type="PROSITE-ProRule" id="PRU00708"/>
    </source>
</evidence>
<keyword evidence="2" id="KW-0809">Transit peptide</keyword>
<evidence type="ECO:0008006" key="6">
    <source>
        <dbReference type="Google" id="ProtNLM"/>
    </source>
</evidence>
<dbReference type="GO" id="GO:0009451">
    <property type="term" value="P:RNA modification"/>
    <property type="evidence" value="ECO:0007669"/>
    <property type="project" value="InterPro"/>
</dbReference>
<dbReference type="AlphaFoldDB" id="A0A6V7NWG3"/>
<sequence>MAGLLPHRWQWRGPGRVLRDPVVVARLLQRCARAGDAARGEQLHALLVTSAAAAATFVANHLVSMYAKCGRVDRALAVFDAMPSRNLVSFSALSPASPRTPPSPAPSPPSPPCSPPVSSTPNIIPFGLFGLDCFQQQLQLLLSRHDIY</sequence>
<protein>
    <recommendedName>
        <fullName evidence="6">Pentatricopeptide repeat-containing protein</fullName>
    </recommendedName>
</protein>
<evidence type="ECO:0000313" key="5">
    <source>
        <dbReference type="EMBL" id="CAD1822942.1"/>
    </source>
</evidence>
<dbReference type="InterPro" id="IPR046960">
    <property type="entry name" value="PPR_At4g14850-like_plant"/>
</dbReference>
<gene>
    <name evidence="5" type="ORF">CB5_LOCUS6153</name>
</gene>
<name>A0A6V7NWG3_ANACO</name>
<dbReference type="Gene3D" id="1.25.40.10">
    <property type="entry name" value="Tetratricopeptide repeat domain"/>
    <property type="match status" value="1"/>
</dbReference>
<evidence type="ECO:0000256" key="2">
    <source>
        <dbReference type="ARBA" id="ARBA00022946"/>
    </source>
</evidence>